<dbReference type="STRING" id="1348624.GCA_001591545_01361"/>
<gene>
    <name evidence="1" type="ORF">NCTC4824_02309</name>
</gene>
<dbReference type="EMBL" id="LS483476">
    <property type="protein sequence ID" value="SQI59002.1"/>
    <property type="molecule type" value="Genomic_DNA"/>
</dbReference>
<evidence type="ECO:0008006" key="3">
    <source>
        <dbReference type="Google" id="ProtNLM"/>
    </source>
</evidence>
<proteinExistence type="predicted"/>
<dbReference type="Pfam" id="PF14091">
    <property type="entry name" value="DUF4269"/>
    <property type="match status" value="1"/>
</dbReference>
<evidence type="ECO:0000313" key="1">
    <source>
        <dbReference type="EMBL" id="SQI59002.1"/>
    </source>
</evidence>
<reference evidence="1 2" key="1">
    <citation type="submission" date="2018-06" db="EMBL/GenBank/DDBJ databases">
        <authorList>
            <consortium name="Pathogen Informatics"/>
            <person name="Doyle S."/>
        </authorList>
    </citation>
    <scope>NUCLEOTIDE SEQUENCE [LARGE SCALE GENOMIC DNA]</scope>
    <source>
        <strain evidence="1 2">NCTC4824</strain>
    </source>
</reference>
<sequence>MINDIDYLRFGSEKQKRAYNAIYDLGIMNDLSDYTPVLCGTIPIEVDIESSDLDIIMEVNNFKKFETRINALYNGKKDFLLKSTIIRNIPIIKANFIFEGFEFELFGQAQPVQQQYAYLHMIIEQTLLKQFPTLKEEVIRLKQQGFKTEPAFCNILGLKGDPYERLIEFGKEKGIIV</sequence>
<dbReference type="RefSeq" id="WP_066138734.1">
    <property type="nucleotide sequence ID" value="NZ_CBCSGM010000001.1"/>
</dbReference>
<evidence type="ECO:0000313" key="2">
    <source>
        <dbReference type="Proteomes" id="UP000249134"/>
    </source>
</evidence>
<dbReference type="Proteomes" id="UP000249134">
    <property type="component" value="Chromosome 1"/>
</dbReference>
<organism evidence="1 2">
    <name type="scientific">Lederbergia lenta</name>
    <name type="common">Bacillus lentus</name>
    <dbReference type="NCBI Taxonomy" id="1467"/>
    <lineage>
        <taxon>Bacteria</taxon>
        <taxon>Bacillati</taxon>
        <taxon>Bacillota</taxon>
        <taxon>Bacilli</taxon>
        <taxon>Bacillales</taxon>
        <taxon>Bacillaceae</taxon>
        <taxon>Lederbergia</taxon>
    </lineage>
</organism>
<accession>A0A2X4WJV1</accession>
<dbReference type="AlphaFoldDB" id="A0A2X4WJV1"/>
<protein>
    <recommendedName>
        <fullName evidence="3">DUF4269 domain-containing protein</fullName>
    </recommendedName>
</protein>
<name>A0A2X4WJV1_LEDLE</name>
<keyword evidence="2" id="KW-1185">Reference proteome</keyword>
<dbReference type="KEGG" id="blen:NCTC4824_02309"/>
<dbReference type="InterPro" id="IPR025365">
    <property type="entry name" value="DUF4269"/>
</dbReference>